<dbReference type="InterPro" id="IPR027417">
    <property type="entry name" value="P-loop_NTPase"/>
</dbReference>
<dbReference type="Proteomes" id="UP001433268">
    <property type="component" value="Unassembled WGS sequence"/>
</dbReference>
<dbReference type="EMBL" id="JAQQWN010000002">
    <property type="protein sequence ID" value="KAK8093929.1"/>
    <property type="molecule type" value="Genomic_DNA"/>
</dbReference>
<dbReference type="PANTHER" id="PTHR10039">
    <property type="entry name" value="AMELOGENIN"/>
    <property type="match status" value="1"/>
</dbReference>
<reference evidence="3 4" key="1">
    <citation type="submission" date="2023-01" db="EMBL/GenBank/DDBJ databases">
        <title>Analysis of 21 Apiospora genomes using comparative genomics revels a genus with tremendous synthesis potential of carbohydrate active enzymes and secondary metabolites.</title>
        <authorList>
            <person name="Sorensen T."/>
        </authorList>
    </citation>
    <scope>NUCLEOTIDE SEQUENCE [LARGE SCALE GENOMIC DNA]</scope>
    <source>
        <strain evidence="3 4">CBS 114990</strain>
    </source>
</reference>
<evidence type="ECO:0000259" key="2">
    <source>
        <dbReference type="Pfam" id="PF24883"/>
    </source>
</evidence>
<organism evidence="3 4">
    <name type="scientific">Apiospora hydei</name>
    <dbReference type="NCBI Taxonomy" id="1337664"/>
    <lineage>
        <taxon>Eukaryota</taxon>
        <taxon>Fungi</taxon>
        <taxon>Dikarya</taxon>
        <taxon>Ascomycota</taxon>
        <taxon>Pezizomycotina</taxon>
        <taxon>Sordariomycetes</taxon>
        <taxon>Xylariomycetidae</taxon>
        <taxon>Amphisphaeriales</taxon>
        <taxon>Apiosporaceae</taxon>
        <taxon>Apiospora</taxon>
    </lineage>
</organism>
<gene>
    <name evidence="3" type="ORF">PG997_000614</name>
</gene>
<keyword evidence="4" id="KW-1185">Reference proteome</keyword>
<protein>
    <recommendedName>
        <fullName evidence="2">Nephrocystin 3-like N-terminal domain-containing protein</fullName>
    </recommendedName>
</protein>
<dbReference type="Gene3D" id="3.40.50.300">
    <property type="entry name" value="P-loop containing nucleotide triphosphate hydrolases"/>
    <property type="match status" value="1"/>
</dbReference>
<evidence type="ECO:0000313" key="3">
    <source>
        <dbReference type="EMBL" id="KAK8093929.1"/>
    </source>
</evidence>
<dbReference type="PANTHER" id="PTHR10039:SF5">
    <property type="entry name" value="NACHT DOMAIN-CONTAINING PROTEIN"/>
    <property type="match status" value="1"/>
</dbReference>
<dbReference type="Pfam" id="PF24883">
    <property type="entry name" value="NPHP3_N"/>
    <property type="match status" value="1"/>
</dbReference>
<accession>A0ABR1XBC7</accession>
<feature type="domain" description="Nephrocystin 3-like N-terminal" evidence="2">
    <location>
        <begin position="119"/>
        <end position="196"/>
    </location>
</feature>
<dbReference type="InterPro" id="IPR056884">
    <property type="entry name" value="NPHP3-like_N"/>
</dbReference>
<evidence type="ECO:0000256" key="1">
    <source>
        <dbReference type="ARBA" id="ARBA00022737"/>
    </source>
</evidence>
<proteinExistence type="predicted"/>
<comment type="caution">
    <text evidence="3">The sequence shown here is derived from an EMBL/GenBank/DDBJ whole genome shotgun (WGS) entry which is preliminary data.</text>
</comment>
<sequence length="213" mass="24336">MMDPVSAVGVVAAAAQCLGIALKTIRFCYQIRDSAESATDRNKELERAAEERHQSNIQRKLEEEFLSSLLFNEMNDRLLSVKGAAPNTLEWLFYDPDSDGGLSVKASSQKIPKRYHRWANFHQWLRTDSSLYWICGKIGSGKSTLMVHIIQDRRTRKGLDIWKGQARLHVFQFFFWRPGSELQKSILGLLRSLLYHSGSPQCLLNLCRSSMTV</sequence>
<keyword evidence="1" id="KW-0677">Repeat</keyword>
<name>A0ABR1XBC7_9PEZI</name>
<dbReference type="GeneID" id="92037989"/>
<dbReference type="RefSeq" id="XP_066674702.1">
    <property type="nucleotide sequence ID" value="XM_066804929.1"/>
</dbReference>
<evidence type="ECO:0000313" key="4">
    <source>
        <dbReference type="Proteomes" id="UP001433268"/>
    </source>
</evidence>